<dbReference type="Proteomes" id="UP000540056">
    <property type="component" value="Unassembled WGS sequence"/>
</dbReference>
<dbReference type="EMBL" id="JACGAN010000003">
    <property type="protein sequence ID" value="MBA5746022.1"/>
    <property type="molecule type" value="Genomic_DNA"/>
</dbReference>
<dbReference type="RefSeq" id="WP_157850755.1">
    <property type="nucleotide sequence ID" value="NZ_JACGAM010000003.1"/>
</dbReference>
<keyword evidence="2" id="KW-1185">Reference proteome</keyword>
<proteinExistence type="predicted"/>
<sequence length="48" mass="5730">MLTYKVDEEVALRLFNEDETEVLYQLAINSKTYLKECLGWLDNFRLSN</sequence>
<organism evidence="1 2">
    <name type="scientific">Aerococcus urinaeequi</name>
    <dbReference type="NCBI Taxonomy" id="51665"/>
    <lineage>
        <taxon>Bacteria</taxon>
        <taxon>Bacillati</taxon>
        <taxon>Bacillota</taxon>
        <taxon>Bacilli</taxon>
        <taxon>Lactobacillales</taxon>
        <taxon>Aerococcaceae</taxon>
        <taxon>Aerococcus</taxon>
    </lineage>
</organism>
<comment type="caution">
    <text evidence="1">The sequence shown here is derived from an EMBL/GenBank/DDBJ whole genome shotgun (WGS) entry which is preliminary data.</text>
</comment>
<evidence type="ECO:0000313" key="2">
    <source>
        <dbReference type="Proteomes" id="UP000540056"/>
    </source>
</evidence>
<name>A0ABR5ZWA3_9LACT</name>
<reference evidence="1 2" key="1">
    <citation type="submission" date="2020-07" db="EMBL/GenBank/DDBJ databases">
        <title>Draft Genome Sequences of Lactobacillales Isolated from the International Space Station.</title>
        <authorList>
            <person name="Bharadwaj A.R."/>
            <person name="Singh N.K."/>
            <person name="Wood J.M."/>
            <person name="Debieu M."/>
            <person name="O'Hara N.B."/>
            <person name="Karouia F."/>
            <person name="Mason C.E."/>
            <person name="Venkateswaran K."/>
        </authorList>
    </citation>
    <scope>NUCLEOTIDE SEQUENCE [LARGE SCALE GENOMIC DNA]</scope>
    <source>
        <strain evidence="1 2">151250015-1-258-55</strain>
    </source>
</reference>
<accession>A0ABR5ZWA3</accession>
<protein>
    <submittedName>
        <fullName evidence="1">Uncharacterized protein</fullName>
    </submittedName>
</protein>
<gene>
    <name evidence="1" type="ORF">H3232_02160</name>
</gene>
<evidence type="ECO:0000313" key="1">
    <source>
        <dbReference type="EMBL" id="MBA5746022.1"/>
    </source>
</evidence>